<dbReference type="InterPro" id="IPR020103">
    <property type="entry name" value="PsdUridine_synth_cat_dom_sf"/>
</dbReference>
<dbReference type="Gene3D" id="3.30.2350.10">
    <property type="entry name" value="Pseudouridine synthase"/>
    <property type="match status" value="1"/>
</dbReference>
<evidence type="ECO:0000256" key="3">
    <source>
        <dbReference type="ARBA" id="ARBA00022694"/>
    </source>
</evidence>
<reference evidence="8 9" key="1">
    <citation type="submission" date="2018-06" db="EMBL/GenBank/DDBJ databases">
        <authorList>
            <consortium name="Pathogen Informatics"/>
            <person name="Doyle S."/>
        </authorList>
    </citation>
    <scope>NUCLEOTIDE SEQUENCE [LARGE SCALE GENOMIC DNA]</scope>
    <source>
        <strain evidence="8 9">NCTC12360</strain>
    </source>
</reference>
<dbReference type="FunFam" id="3.30.2350.10:FF:000011">
    <property type="entry name" value="tRNA pseudouridine synthase B"/>
    <property type="match status" value="1"/>
</dbReference>
<keyword evidence="4 5" id="KW-0413">Isomerase</keyword>
<evidence type="ECO:0000259" key="7">
    <source>
        <dbReference type="Pfam" id="PF16198"/>
    </source>
</evidence>
<dbReference type="EC" id="5.4.99.25" evidence="5"/>
<comment type="function">
    <text evidence="5">Responsible for synthesis of pseudouridine from uracil-55 in the psi GC loop of transfer RNAs.</text>
</comment>
<dbReference type="GO" id="GO:0031119">
    <property type="term" value="P:tRNA pseudouridine synthesis"/>
    <property type="evidence" value="ECO:0007669"/>
    <property type="project" value="UniProtKB-UniRule"/>
</dbReference>
<dbReference type="CDD" id="cd02573">
    <property type="entry name" value="PseudoU_synth_EcTruB"/>
    <property type="match status" value="1"/>
</dbReference>
<evidence type="ECO:0000259" key="6">
    <source>
        <dbReference type="Pfam" id="PF01509"/>
    </source>
</evidence>
<dbReference type="GO" id="GO:0003723">
    <property type="term" value="F:RNA binding"/>
    <property type="evidence" value="ECO:0007669"/>
    <property type="project" value="InterPro"/>
</dbReference>
<evidence type="ECO:0000256" key="2">
    <source>
        <dbReference type="ARBA" id="ARBA00005642"/>
    </source>
</evidence>
<evidence type="ECO:0000256" key="4">
    <source>
        <dbReference type="ARBA" id="ARBA00023235"/>
    </source>
</evidence>
<dbReference type="AlphaFoldDB" id="A0A376GX21"/>
<dbReference type="Pfam" id="PF16198">
    <property type="entry name" value="TruB_C_2"/>
    <property type="match status" value="1"/>
</dbReference>
<protein>
    <recommendedName>
        <fullName evidence="5">tRNA pseudouridine synthase B</fullName>
        <ecNumber evidence="5">5.4.99.25</ecNumber>
    </recommendedName>
    <alternativeName>
        <fullName evidence="5">tRNA pseudouridine(55) synthase</fullName>
        <shortName evidence="5">Psi55 synthase</shortName>
    </alternativeName>
    <alternativeName>
        <fullName evidence="5">tRNA pseudouridylate synthase</fullName>
    </alternativeName>
    <alternativeName>
        <fullName evidence="5">tRNA-uridine isomerase</fullName>
    </alternativeName>
</protein>
<dbReference type="GO" id="GO:1990481">
    <property type="term" value="P:mRNA pseudouridine synthesis"/>
    <property type="evidence" value="ECO:0007669"/>
    <property type="project" value="TreeGrafter"/>
</dbReference>
<feature type="domain" description="Pseudouridine synthase II N-terminal" evidence="6">
    <location>
        <begin position="23"/>
        <end position="179"/>
    </location>
</feature>
<dbReference type="SUPFAM" id="SSF55120">
    <property type="entry name" value="Pseudouridine synthase"/>
    <property type="match status" value="1"/>
</dbReference>
<feature type="active site" description="Nucleophile" evidence="5">
    <location>
        <position position="38"/>
    </location>
</feature>
<dbReference type="InterPro" id="IPR014780">
    <property type="entry name" value="tRNA_psdUridine_synth_TruB"/>
</dbReference>
<comment type="catalytic activity">
    <reaction evidence="1 5">
        <text>uridine(55) in tRNA = pseudouridine(55) in tRNA</text>
        <dbReference type="Rhea" id="RHEA:42532"/>
        <dbReference type="Rhea" id="RHEA-COMP:10101"/>
        <dbReference type="Rhea" id="RHEA-COMP:10102"/>
        <dbReference type="ChEBI" id="CHEBI:65314"/>
        <dbReference type="ChEBI" id="CHEBI:65315"/>
        <dbReference type="EC" id="5.4.99.25"/>
    </reaction>
</comment>
<sequence length="309" mass="34199">MDGILPLWKERGQTSHDCVFKLRKILHTKKVGHSGTLDPDVDGVLPICIGKGTKVVEYLVDSGKIYTGEITLGFSTTTEDRSGEVVERTPLTKPFTTAEVDRAMASLTGEITQIPPMYSAVKVNGKRLYEYARANEEVQRPKRQALIHSFERISDPIFDETSGTQSWRFQVSCGKGTYIRTLAVDTGAALGVASHMSDLTRLASGGFTKDQSVTLAEVREAMESGRINELLQPIEYGVSGFPKIAIDEKLWQNVKNGMPLPYHSFGLQEPPASPVALFYQDKVVSIYMPHQRKQGLLKPAKVIRTEIGE</sequence>
<accession>A0A376GX21</accession>
<gene>
    <name evidence="5 8" type="primary">truB</name>
    <name evidence="8" type="ORF">NCTC12360_00368</name>
</gene>
<evidence type="ECO:0000313" key="9">
    <source>
        <dbReference type="Proteomes" id="UP000254807"/>
    </source>
</evidence>
<dbReference type="NCBIfam" id="TIGR00431">
    <property type="entry name" value="TruB"/>
    <property type="match status" value="1"/>
</dbReference>
<keyword evidence="3 5" id="KW-0819">tRNA processing</keyword>
<feature type="domain" description="tRNA pseudouridylate synthase B C-terminal" evidence="7">
    <location>
        <begin position="180"/>
        <end position="238"/>
    </location>
</feature>
<evidence type="ECO:0000313" key="8">
    <source>
        <dbReference type="EMBL" id="STD81950.1"/>
    </source>
</evidence>
<dbReference type="InterPro" id="IPR032819">
    <property type="entry name" value="TruB_C"/>
</dbReference>
<dbReference type="PANTHER" id="PTHR13767:SF2">
    <property type="entry name" value="PSEUDOURIDYLATE SYNTHASE TRUB1"/>
    <property type="match status" value="1"/>
</dbReference>
<dbReference type="Proteomes" id="UP000254807">
    <property type="component" value="Unassembled WGS sequence"/>
</dbReference>
<name>A0A376GX21_ENTGA</name>
<dbReference type="OrthoDB" id="9802309at2"/>
<dbReference type="EMBL" id="UFYW01000001">
    <property type="protein sequence ID" value="STD81950.1"/>
    <property type="molecule type" value="Genomic_DNA"/>
</dbReference>
<evidence type="ECO:0000256" key="5">
    <source>
        <dbReference type="HAMAP-Rule" id="MF_01080"/>
    </source>
</evidence>
<proteinExistence type="inferred from homology"/>
<evidence type="ECO:0000256" key="1">
    <source>
        <dbReference type="ARBA" id="ARBA00000385"/>
    </source>
</evidence>
<dbReference type="RefSeq" id="WP_060813362.1">
    <property type="nucleotide sequence ID" value="NZ_JARPZP010000005.1"/>
</dbReference>
<keyword evidence="9" id="KW-1185">Reference proteome</keyword>
<dbReference type="InterPro" id="IPR002501">
    <property type="entry name" value="PsdUridine_synth_N"/>
</dbReference>
<dbReference type="GO" id="GO:0160148">
    <property type="term" value="F:tRNA pseudouridine(55) synthase activity"/>
    <property type="evidence" value="ECO:0007669"/>
    <property type="project" value="UniProtKB-EC"/>
</dbReference>
<organism evidence="8 9">
    <name type="scientific">Enterococcus gallinarum</name>
    <dbReference type="NCBI Taxonomy" id="1353"/>
    <lineage>
        <taxon>Bacteria</taxon>
        <taxon>Bacillati</taxon>
        <taxon>Bacillota</taxon>
        <taxon>Bacilli</taxon>
        <taxon>Lactobacillales</taxon>
        <taxon>Enterococcaceae</taxon>
        <taxon>Enterococcus</taxon>
    </lineage>
</organism>
<comment type="similarity">
    <text evidence="2 5">Belongs to the pseudouridine synthase TruB family. Type 1 subfamily.</text>
</comment>
<dbReference type="PANTHER" id="PTHR13767">
    <property type="entry name" value="TRNA-PSEUDOURIDINE SYNTHASE"/>
    <property type="match status" value="1"/>
</dbReference>
<dbReference type="HAMAP" id="MF_01080">
    <property type="entry name" value="TruB_bact"/>
    <property type="match status" value="1"/>
</dbReference>
<dbReference type="Pfam" id="PF01509">
    <property type="entry name" value="TruB_N"/>
    <property type="match status" value="1"/>
</dbReference>